<gene>
    <name evidence="2" type="ORF">SARC_01650</name>
</gene>
<protein>
    <recommendedName>
        <fullName evidence="1">PP4R3 EVH1-like domain-containing protein</fullName>
    </recommendedName>
</protein>
<dbReference type="EMBL" id="KQ241664">
    <property type="protein sequence ID" value="KNC86172.1"/>
    <property type="molecule type" value="Genomic_DNA"/>
</dbReference>
<dbReference type="Proteomes" id="UP000054560">
    <property type="component" value="Unassembled WGS sequence"/>
</dbReference>
<keyword evidence="3" id="KW-1185">Reference proteome</keyword>
<feature type="domain" description="PP4R3 EVH1-like" evidence="1">
    <location>
        <begin position="102"/>
        <end position="156"/>
    </location>
</feature>
<dbReference type="InterPro" id="IPR011993">
    <property type="entry name" value="PH-like_dom_sf"/>
</dbReference>
<dbReference type="AlphaFoldDB" id="A0A0L0GAY4"/>
<name>A0A0L0GAY4_9EUKA</name>
<dbReference type="RefSeq" id="XP_014160074.1">
    <property type="nucleotide sequence ID" value="XM_014304599.1"/>
</dbReference>
<dbReference type="GO" id="GO:0030289">
    <property type="term" value="C:protein phosphatase 4 complex"/>
    <property type="evidence" value="ECO:0007669"/>
    <property type="project" value="TreeGrafter"/>
</dbReference>
<proteinExistence type="predicted"/>
<organism evidence="2 3">
    <name type="scientific">Sphaeroforma arctica JP610</name>
    <dbReference type="NCBI Taxonomy" id="667725"/>
    <lineage>
        <taxon>Eukaryota</taxon>
        <taxon>Ichthyosporea</taxon>
        <taxon>Ichthyophonida</taxon>
        <taxon>Sphaeroforma</taxon>
    </lineage>
</organism>
<dbReference type="GO" id="GO:0072542">
    <property type="term" value="F:protein phosphatase activator activity"/>
    <property type="evidence" value="ECO:0007669"/>
    <property type="project" value="TreeGrafter"/>
</dbReference>
<dbReference type="GO" id="GO:0006974">
    <property type="term" value="P:DNA damage response"/>
    <property type="evidence" value="ECO:0007669"/>
    <property type="project" value="TreeGrafter"/>
</dbReference>
<dbReference type="PANTHER" id="PTHR23318">
    <property type="entry name" value="ATP SYNTHASE GAMMA-RELATED"/>
    <property type="match status" value="1"/>
</dbReference>
<dbReference type="GeneID" id="25902154"/>
<evidence type="ECO:0000259" key="1">
    <source>
        <dbReference type="Pfam" id="PF22972"/>
    </source>
</evidence>
<dbReference type="Pfam" id="PF22972">
    <property type="entry name" value="EVH1_PP4R3"/>
    <property type="match status" value="1"/>
</dbReference>
<reference evidence="2 3" key="1">
    <citation type="submission" date="2011-02" db="EMBL/GenBank/DDBJ databases">
        <title>The Genome Sequence of Sphaeroforma arctica JP610.</title>
        <authorList>
            <consortium name="The Broad Institute Genome Sequencing Platform"/>
            <person name="Russ C."/>
            <person name="Cuomo C."/>
            <person name="Young S.K."/>
            <person name="Zeng Q."/>
            <person name="Gargeya S."/>
            <person name="Alvarado L."/>
            <person name="Berlin A."/>
            <person name="Chapman S.B."/>
            <person name="Chen Z."/>
            <person name="Freedman E."/>
            <person name="Gellesch M."/>
            <person name="Goldberg J."/>
            <person name="Griggs A."/>
            <person name="Gujja S."/>
            <person name="Heilman E."/>
            <person name="Heiman D."/>
            <person name="Howarth C."/>
            <person name="Mehta T."/>
            <person name="Neiman D."/>
            <person name="Pearson M."/>
            <person name="Roberts A."/>
            <person name="Saif S."/>
            <person name="Shea T."/>
            <person name="Shenoy N."/>
            <person name="Sisk P."/>
            <person name="Stolte C."/>
            <person name="Sykes S."/>
            <person name="White J."/>
            <person name="Yandava C."/>
            <person name="Burger G."/>
            <person name="Gray M.W."/>
            <person name="Holland P.W.H."/>
            <person name="King N."/>
            <person name="Lang F.B.F."/>
            <person name="Roger A.J."/>
            <person name="Ruiz-Trillo I."/>
            <person name="Haas B."/>
            <person name="Nusbaum C."/>
            <person name="Birren B."/>
        </authorList>
    </citation>
    <scope>NUCLEOTIDE SEQUENCE [LARGE SCALE GENOMIC DNA]</scope>
    <source>
        <strain evidence="2 3">JP610</strain>
    </source>
</reference>
<evidence type="ECO:0000313" key="3">
    <source>
        <dbReference type="Proteomes" id="UP000054560"/>
    </source>
</evidence>
<dbReference type="InterPro" id="IPR051137">
    <property type="entry name" value="PP4R3-like"/>
</dbReference>
<dbReference type="Gene3D" id="2.30.29.30">
    <property type="entry name" value="Pleckstrin-homology domain (PH domain)/Phosphotyrosine-binding domain (PTB)"/>
    <property type="match status" value="1"/>
</dbReference>
<dbReference type="InterPro" id="IPR055236">
    <property type="entry name" value="EVH1_PP4R3"/>
</dbReference>
<dbReference type="GO" id="GO:0005654">
    <property type="term" value="C:nucleoplasm"/>
    <property type="evidence" value="ECO:0007669"/>
    <property type="project" value="TreeGrafter"/>
</dbReference>
<dbReference type="OrthoDB" id="27483at2759"/>
<accession>A0A0L0GAY4</accession>
<sequence length="204" mass="22053">MGTMAVNQIRVKLYELSPTFEWVDKGCGTIGLVKPPSTDTDTYTTADASDVNIGTDSNDAVDTSGTTGLSDANVVVDSAVEAGVEGVAASIEIEDSKQSVVNVIVWSEVEEDVKLLETVVYKDTEFKIQQDTLLLFQCTTDGIDKALSFQEAESCEDTLARIHMMQGHTPSLSSSWADMSDAEDRRAIMTLPGMQNPSLDNNVF</sequence>
<evidence type="ECO:0000313" key="2">
    <source>
        <dbReference type="EMBL" id="KNC86172.1"/>
    </source>
</evidence>
<dbReference type="PANTHER" id="PTHR23318:SF0">
    <property type="entry name" value="SERINE_THREONINE-PROTEIN PHOSPHATASE 4 REGULATORY SUBUNIT 3"/>
    <property type="match status" value="1"/>
</dbReference>